<comment type="caution">
    <text evidence="6">The sequence shown here is derived from an EMBL/GenBank/DDBJ whole genome shotgun (WGS) entry which is preliminary data.</text>
</comment>
<organism evidence="6 7">
    <name type="scientific">Cyclotella cryptica</name>
    <dbReference type="NCBI Taxonomy" id="29204"/>
    <lineage>
        <taxon>Eukaryota</taxon>
        <taxon>Sar</taxon>
        <taxon>Stramenopiles</taxon>
        <taxon>Ochrophyta</taxon>
        <taxon>Bacillariophyta</taxon>
        <taxon>Coscinodiscophyceae</taxon>
        <taxon>Thalassiosirophycidae</taxon>
        <taxon>Stephanodiscales</taxon>
        <taxon>Stephanodiscaceae</taxon>
        <taxon>Cyclotella</taxon>
    </lineage>
</organism>
<reference evidence="6 7" key="1">
    <citation type="journal article" date="2020" name="G3 (Bethesda)">
        <title>Improved Reference Genome for Cyclotella cryptica CCMP332, a Model for Cell Wall Morphogenesis, Salinity Adaptation, and Lipid Production in Diatoms (Bacillariophyta).</title>
        <authorList>
            <person name="Roberts W.R."/>
            <person name="Downey K.M."/>
            <person name="Ruck E.C."/>
            <person name="Traller J.C."/>
            <person name="Alverson A.J."/>
        </authorList>
    </citation>
    <scope>NUCLEOTIDE SEQUENCE [LARGE SCALE GENOMIC DNA]</scope>
    <source>
        <strain evidence="6 7">CCMP332</strain>
    </source>
</reference>
<keyword evidence="2" id="KW-0489">Methyltransferase</keyword>
<proteinExistence type="inferred from homology"/>
<sequence length="203" mass="22902">MLTNLNQYMSYMCVISRSTRFILLRTLQNENVGASARAIKNIGFHALSLVNPHDLGVLCRDKVVHRASGATDILKNAMVFTSLEEAVDGCDIICGTGMPIDMYRKRRERVYLEPRQYFETLNHPNDVVNDSITNDRSTNDRRLSIAFVFGSETTGMTEEEMDHCQVMLGIPTNPKFGSLNLASAVQLIAYDWRMALGGRHSYF</sequence>
<dbReference type="Proteomes" id="UP001516023">
    <property type="component" value="Unassembled WGS sequence"/>
</dbReference>
<keyword evidence="3" id="KW-0808">Transferase</keyword>
<dbReference type="EMBL" id="JABMIG020000034">
    <property type="protein sequence ID" value="KAL3800136.1"/>
    <property type="molecule type" value="Genomic_DNA"/>
</dbReference>
<dbReference type="InterPro" id="IPR029026">
    <property type="entry name" value="tRNA_m1G_MTases_N"/>
</dbReference>
<evidence type="ECO:0000313" key="7">
    <source>
        <dbReference type="Proteomes" id="UP001516023"/>
    </source>
</evidence>
<evidence type="ECO:0000313" key="6">
    <source>
        <dbReference type="EMBL" id="KAL3800136.1"/>
    </source>
</evidence>
<dbReference type="PIRSF" id="PIRSF004808">
    <property type="entry name" value="LasT"/>
    <property type="match status" value="1"/>
</dbReference>
<dbReference type="Gene3D" id="3.40.1280.10">
    <property type="match status" value="1"/>
</dbReference>
<accession>A0ABD3QKQ7</accession>
<dbReference type="InterPro" id="IPR001537">
    <property type="entry name" value="SpoU_MeTrfase"/>
</dbReference>
<dbReference type="InterPro" id="IPR029028">
    <property type="entry name" value="Alpha/beta_knot_MTases"/>
</dbReference>
<dbReference type="SUPFAM" id="SSF75217">
    <property type="entry name" value="alpha/beta knot"/>
    <property type="match status" value="1"/>
</dbReference>
<keyword evidence="7" id="KW-1185">Reference proteome</keyword>
<dbReference type="GO" id="GO:0032259">
    <property type="term" value="P:methylation"/>
    <property type="evidence" value="ECO:0007669"/>
    <property type="project" value="UniProtKB-KW"/>
</dbReference>
<evidence type="ECO:0000256" key="2">
    <source>
        <dbReference type="ARBA" id="ARBA00022603"/>
    </source>
</evidence>
<evidence type="ECO:0000256" key="3">
    <source>
        <dbReference type="ARBA" id="ARBA00022679"/>
    </source>
</evidence>
<feature type="domain" description="tRNA/rRNA methyltransferase SpoU type" evidence="5">
    <location>
        <begin position="21"/>
        <end position="190"/>
    </location>
</feature>
<keyword evidence="4" id="KW-0949">S-adenosyl-L-methionine</keyword>
<protein>
    <recommendedName>
        <fullName evidence="5">tRNA/rRNA methyltransferase SpoU type domain-containing protein</fullName>
    </recommendedName>
</protein>
<evidence type="ECO:0000256" key="4">
    <source>
        <dbReference type="ARBA" id="ARBA00022691"/>
    </source>
</evidence>
<dbReference type="AlphaFoldDB" id="A0ABD3QKQ7"/>
<dbReference type="InterPro" id="IPR004384">
    <property type="entry name" value="RNA_MeTrfase_TrmJ/LasT"/>
</dbReference>
<dbReference type="GO" id="GO:0008168">
    <property type="term" value="F:methyltransferase activity"/>
    <property type="evidence" value="ECO:0007669"/>
    <property type="project" value="UniProtKB-KW"/>
</dbReference>
<gene>
    <name evidence="6" type="ORF">HJC23_001057</name>
</gene>
<evidence type="ECO:0000256" key="1">
    <source>
        <dbReference type="ARBA" id="ARBA00007228"/>
    </source>
</evidence>
<dbReference type="PANTHER" id="PTHR42786:SF1">
    <property type="entry name" value="TRNA (CYTIDINE_URIDINE-2'-O-)-METHYLTRANSFERASE TRMJ"/>
    <property type="match status" value="1"/>
</dbReference>
<evidence type="ECO:0000259" key="5">
    <source>
        <dbReference type="Pfam" id="PF00588"/>
    </source>
</evidence>
<name>A0ABD3QKQ7_9STRA</name>
<dbReference type="CDD" id="cd18093">
    <property type="entry name" value="SpoU-like_TrmJ"/>
    <property type="match status" value="1"/>
</dbReference>
<dbReference type="PANTHER" id="PTHR42786">
    <property type="entry name" value="TRNA/RRNA METHYLTRANSFERASE"/>
    <property type="match status" value="1"/>
</dbReference>
<comment type="similarity">
    <text evidence="1">Belongs to the class IV-like SAM-binding methyltransferase superfamily. RNA methyltransferase TrmH family.</text>
</comment>
<dbReference type="Pfam" id="PF00588">
    <property type="entry name" value="SpoU_methylase"/>
    <property type="match status" value="1"/>
</dbReference>